<organism evidence="6 7">
    <name type="scientific">Sphaerobacter thermophilus (strain ATCC 49802 / DSM 20745 / KCCM 41009 / NCIMB 13125 / S 6022)</name>
    <dbReference type="NCBI Taxonomy" id="479434"/>
    <lineage>
        <taxon>Bacteria</taxon>
        <taxon>Pseudomonadati</taxon>
        <taxon>Thermomicrobiota</taxon>
        <taxon>Thermomicrobia</taxon>
        <taxon>Sphaerobacterales</taxon>
        <taxon>Sphaerobacterineae</taxon>
        <taxon>Sphaerobacteraceae</taxon>
        <taxon>Sphaerobacter</taxon>
    </lineage>
</organism>
<dbReference type="GO" id="GO:0004553">
    <property type="term" value="F:hydrolase activity, hydrolyzing O-glycosyl compounds"/>
    <property type="evidence" value="ECO:0007669"/>
    <property type="project" value="InterPro"/>
</dbReference>
<evidence type="ECO:0000256" key="1">
    <source>
        <dbReference type="ARBA" id="ARBA00022801"/>
    </source>
</evidence>
<evidence type="ECO:0000259" key="5">
    <source>
        <dbReference type="Pfam" id="PF00150"/>
    </source>
</evidence>
<comment type="similarity">
    <text evidence="3">Belongs to the glycosyl hydrolase 5 (cellulase A) family.</text>
</comment>
<dbReference type="PANTHER" id="PTHR12631:SF10">
    <property type="entry name" value="BETA-XYLOSIDASE-LIKE PROTEIN-RELATED"/>
    <property type="match status" value="1"/>
</dbReference>
<keyword evidence="7" id="KW-1185">Reference proteome</keyword>
<feature type="signal peptide" evidence="4">
    <location>
        <begin position="1"/>
        <end position="25"/>
    </location>
</feature>
<dbReference type="Gene3D" id="3.20.20.80">
    <property type="entry name" value="Glycosidases"/>
    <property type="match status" value="1"/>
</dbReference>
<sequence length="580" mass="66199">MRVLRWLFLFVLLGAVLAPTSGARAENPSAPEDLEMPRYFAETGFWVQGPFRKYWETRGGLFIFGYPITGVFEQDGFLRQYFERAVFEYHPEFAGTPYEVLLMRLGAIRVEGRESEEPFQPIPPFPDNPDHRYYAETGHSLSYGFKNYWDANGGLMNFGFPLSQEFDERNQPPPAGDGEVHTVQYFERARFEWHPEYRGTPYEVLLGLLGTEYLQVRGAPEDALARQDPTLPPPDPIRNLRHGPHVGYGFNVFLWGDDQSDALNQKAHEMVKAAGFSWVRVQAQWRELEPAPGSYNPSGLDRIVDSAARNGVKLLVSVVKSPEWAGANGGVPEDPARFEELMRFLAERYRGRVHAWEIWNEQNLAFEMGGYVDIGRYVNLLKAGYTGVKAGDPSAIVVFGGLTPTGVNDPTIAIDDVSYLRQIYSFNDGEVKQYYDVLGAHPGSNNNPPDALWPTQPGPGPNWRDHESFYFRRIEQLRQVMIEHGEAGKQIWLTEFGWTTANQAPGYEYGNQISEEAQAEYLVRAFQMARQYYPWMGVMFVWNLNFSVVTPPEDEKHPWSVLYSDWTPRPSYTALQQMPK</sequence>
<dbReference type="InterPro" id="IPR001547">
    <property type="entry name" value="Glyco_hydro_5"/>
</dbReference>
<dbReference type="OrthoDB" id="136121at2"/>
<evidence type="ECO:0000313" key="7">
    <source>
        <dbReference type="Proteomes" id="UP000002027"/>
    </source>
</evidence>
<dbReference type="CAZy" id="GH39">
    <property type="family name" value="Glycoside Hydrolase Family 39"/>
</dbReference>
<accession>D1C4G0</accession>
<dbReference type="HOGENOM" id="CLU_467623_0_0_0"/>
<keyword evidence="1 3" id="KW-0378">Hydrolase</keyword>
<name>D1C4G0_SPHTD</name>
<evidence type="ECO:0000256" key="4">
    <source>
        <dbReference type="SAM" id="SignalP"/>
    </source>
</evidence>
<evidence type="ECO:0000256" key="3">
    <source>
        <dbReference type="RuleBase" id="RU361153"/>
    </source>
</evidence>
<dbReference type="KEGG" id="sti:Sthe_1693"/>
<dbReference type="eggNOG" id="COG3693">
    <property type="taxonomic scope" value="Bacteria"/>
</dbReference>
<keyword evidence="2 3" id="KW-0326">Glycosidase</keyword>
<feature type="chain" id="PRO_5003021063" description="Glycoside hydrolase family 5 domain-containing protein" evidence="4">
    <location>
        <begin position="26"/>
        <end position="580"/>
    </location>
</feature>
<protein>
    <recommendedName>
        <fullName evidence="5">Glycoside hydrolase family 5 domain-containing protein</fullName>
    </recommendedName>
</protein>
<dbReference type="InParanoid" id="D1C4G0"/>
<evidence type="ECO:0000256" key="2">
    <source>
        <dbReference type="ARBA" id="ARBA00023295"/>
    </source>
</evidence>
<reference evidence="6 7" key="2">
    <citation type="journal article" date="2010" name="Stand. Genomic Sci.">
        <title>Complete genome sequence of Desulfohalobium retbaense type strain (HR(100)).</title>
        <authorList>
            <person name="Spring S."/>
            <person name="Nolan M."/>
            <person name="Lapidus A."/>
            <person name="Glavina Del Rio T."/>
            <person name="Copeland A."/>
            <person name="Tice H."/>
            <person name="Cheng J.F."/>
            <person name="Lucas S."/>
            <person name="Land M."/>
            <person name="Chen F."/>
            <person name="Bruce D."/>
            <person name="Goodwin L."/>
            <person name="Pitluck S."/>
            <person name="Ivanova N."/>
            <person name="Mavromatis K."/>
            <person name="Mikhailova N."/>
            <person name="Pati A."/>
            <person name="Chen A."/>
            <person name="Palaniappan K."/>
            <person name="Hauser L."/>
            <person name="Chang Y.J."/>
            <person name="Jeffries C.D."/>
            <person name="Munk C."/>
            <person name="Kiss H."/>
            <person name="Chain P."/>
            <person name="Han C."/>
            <person name="Brettin T."/>
            <person name="Detter J.C."/>
            <person name="Schuler E."/>
            <person name="Goker M."/>
            <person name="Rohde M."/>
            <person name="Bristow J."/>
            <person name="Eisen J.A."/>
            <person name="Markowitz V."/>
            <person name="Hugenholtz P."/>
            <person name="Kyrpides N.C."/>
            <person name="Klenk H.P."/>
        </authorList>
    </citation>
    <scope>NUCLEOTIDE SEQUENCE [LARGE SCALE GENOMIC DNA]</scope>
    <source>
        <strain evidence="7">ATCC 49802 / DSM 20745 / S 6022</strain>
    </source>
</reference>
<feature type="domain" description="Glycoside hydrolase family 5" evidence="5">
    <location>
        <begin position="249"/>
        <end position="365"/>
    </location>
</feature>
<dbReference type="InterPro" id="IPR017853">
    <property type="entry name" value="GH"/>
</dbReference>
<reference evidence="7" key="1">
    <citation type="submission" date="2009-11" db="EMBL/GenBank/DDBJ databases">
        <title>The complete chromosome 1 of Sphaerobacter thermophilus DSM 20745.</title>
        <authorList>
            <person name="Lucas S."/>
            <person name="Copeland A."/>
            <person name="Lapidus A."/>
            <person name="Glavina del Rio T."/>
            <person name="Dalin E."/>
            <person name="Tice H."/>
            <person name="Bruce D."/>
            <person name="Goodwin L."/>
            <person name="Pitluck S."/>
            <person name="Kyrpides N."/>
            <person name="Mavromatis K."/>
            <person name="Ivanova N."/>
            <person name="Mikhailova N."/>
            <person name="LaButti K.M."/>
            <person name="Clum A."/>
            <person name="Sun H.I."/>
            <person name="Brettin T."/>
            <person name="Detter J.C."/>
            <person name="Han C."/>
            <person name="Larimer F."/>
            <person name="Land M."/>
            <person name="Hauser L."/>
            <person name="Markowitz V."/>
            <person name="Cheng J.F."/>
            <person name="Hugenholtz P."/>
            <person name="Woyke T."/>
            <person name="Wu D."/>
            <person name="Steenblock K."/>
            <person name="Schneider S."/>
            <person name="Pukall R."/>
            <person name="Goeker M."/>
            <person name="Klenk H.P."/>
            <person name="Eisen J.A."/>
        </authorList>
    </citation>
    <scope>NUCLEOTIDE SEQUENCE [LARGE SCALE GENOMIC DNA]</scope>
    <source>
        <strain evidence="7">ATCC 49802 / DSM 20745 / S 6022</strain>
    </source>
</reference>
<dbReference type="PANTHER" id="PTHR12631">
    <property type="entry name" value="ALPHA-L-IDURONIDASE"/>
    <property type="match status" value="1"/>
</dbReference>
<dbReference type="RefSeq" id="WP_012872174.1">
    <property type="nucleotide sequence ID" value="NC_013523.1"/>
</dbReference>
<dbReference type="AlphaFoldDB" id="D1C4G0"/>
<dbReference type="STRING" id="479434.Sthe_1693"/>
<dbReference type="Pfam" id="PF00150">
    <property type="entry name" value="Cellulase"/>
    <property type="match status" value="1"/>
</dbReference>
<proteinExistence type="inferred from homology"/>
<dbReference type="Proteomes" id="UP000002027">
    <property type="component" value="Chromosome 1"/>
</dbReference>
<dbReference type="InterPro" id="IPR051923">
    <property type="entry name" value="Glycosyl_Hydrolase_39"/>
</dbReference>
<gene>
    <name evidence="6" type="ordered locus">Sthe_1693</name>
</gene>
<dbReference type="SUPFAM" id="SSF51445">
    <property type="entry name" value="(Trans)glycosidases"/>
    <property type="match status" value="1"/>
</dbReference>
<keyword evidence="4" id="KW-0732">Signal</keyword>
<dbReference type="GO" id="GO:0000272">
    <property type="term" value="P:polysaccharide catabolic process"/>
    <property type="evidence" value="ECO:0007669"/>
    <property type="project" value="InterPro"/>
</dbReference>
<dbReference type="EMBL" id="CP001823">
    <property type="protein sequence ID" value="ACZ39127.1"/>
    <property type="molecule type" value="Genomic_DNA"/>
</dbReference>
<dbReference type="eggNOG" id="COG5479">
    <property type="taxonomic scope" value="Bacteria"/>
</dbReference>
<evidence type="ECO:0000313" key="6">
    <source>
        <dbReference type="EMBL" id="ACZ39127.1"/>
    </source>
</evidence>